<evidence type="ECO:0000313" key="3">
    <source>
        <dbReference type="Proteomes" id="UP000011713"/>
    </source>
</evidence>
<dbReference type="VEuPathDB" id="FungiDB:HpaG813391"/>
<accession>M4C2S5</accession>
<organism evidence="2 3">
    <name type="scientific">Hyaloperonospora arabidopsidis (strain Emoy2)</name>
    <name type="common">Downy mildew agent</name>
    <name type="synonym">Peronospora arabidopsidis</name>
    <dbReference type="NCBI Taxonomy" id="559515"/>
    <lineage>
        <taxon>Eukaryota</taxon>
        <taxon>Sar</taxon>
        <taxon>Stramenopiles</taxon>
        <taxon>Oomycota</taxon>
        <taxon>Peronosporomycetes</taxon>
        <taxon>Peronosporales</taxon>
        <taxon>Peronosporaceae</taxon>
        <taxon>Hyaloperonospora</taxon>
    </lineage>
</organism>
<proteinExistence type="predicted"/>
<dbReference type="EnsemblProtists" id="HpaT813391">
    <property type="protein sequence ID" value="HpaP813391"/>
    <property type="gene ID" value="HpaG813391"/>
</dbReference>
<feature type="compositionally biased region" description="Basic and acidic residues" evidence="1">
    <location>
        <begin position="13"/>
        <end position="22"/>
    </location>
</feature>
<reference evidence="2" key="2">
    <citation type="submission" date="2015-06" db="UniProtKB">
        <authorList>
            <consortium name="EnsemblProtists"/>
        </authorList>
    </citation>
    <scope>IDENTIFICATION</scope>
    <source>
        <strain evidence="2">Emoy2</strain>
    </source>
</reference>
<evidence type="ECO:0000256" key="1">
    <source>
        <dbReference type="SAM" id="MobiDB-lite"/>
    </source>
</evidence>
<keyword evidence="3" id="KW-1185">Reference proteome</keyword>
<protein>
    <submittedName>
        <fullName evidence="2">Uncharacterized protein</fullName>
    </submittedName>
</protein>
<name>M4C2S5_HYAAE</name>
<sequence length="91" mass="10640">MYDDGTRCSGSKKNKEEQRDESNGEVVIKAIATVRLLWGKRQVRLGTRRTSLKNKRMLLASISTLKRRRMIQRRKKKSGGRRTAEVHRCLR</sequence>
<dbReference type="Proteomes" id="UP000011713">
    <property type="component" value="Unassembled WGS sequence"/>
</dbReference>
<dbReference type="EMBL" id="JH598138">
    <property type="status" value="NOT_ANNOTATED_CDS"/>
    <property type="molecule type" value="Genomic_DNA"/>
</dbReference>
<feature type="compositionally biased region" description="Basic and acidic residues" evidence="1">
    <location>
        <begin position="82"/>
        <end position="91"/>
    </location>
</feature>
<reference evidence="3" key="1">
    <citation type="journal article" date="2010" name="Science">
        <title>Signatures of adaptation to obligate biotrophy in the Hyaloperonospora arabidopsidis genome.</title>
        <authorList>
            <person name="Baxter L."/>
            <person name="Tripathy S."/>
            <person name="Ishaque N."/>
            <person name="Boot N."/>
            <person name="Cabral A."/>
            <person name="Kemen E."/>
            <person name="Thines M."/>
            <person name="Ah-Fong A."/>
            <person name="Anderson R."/>
            <person name="Badejoko W."/>
            <person name="Bittner-Eddy P."/>
            <person name="Boore J.L."/>
            <person name="Chibucos M.C."/>
            <person name="Coates M."/>
            <person name="Dehal P."/>
            <person name="Delehaunty K."/>
            <person name="Dong S."/>
            <person name="Downton P."/>
            <person name="Dumas B."/>
            <person name="Fabro G."/>
            <person name="Fronick C."/>
            <person name="Fuerstenberg S.I."/>
            <person name="Fulton L."/>
            <person name="Gaulin E."/>
            <person name="Govers F."/>
            <person name="Hughes L."/>
            <person name="Humphray S."/>
            <person name="Jiang R.H."/>
            <person name="Judelson H."/>
            <person name="Kamoun S."/>
            <person name="Kyung K."/>
            <person name="Meijer H."/>
            <person name="Minx P."/>
            <person name="Morris P."/>
            <person name="Nelson J."/>
            <person name="Phuntumart V."/>
            <person name="Qutob D."/>
            <person name="Rehmany A."/>
            <person name="Rougon-Cardoso A."/>
            <person name="Ryden P."/>
            <person name="Torto-Alalibo T."/>
            <person name="Studholme D."/>
            <person name="Wang Y."/>
            <person name="Win J."/>
            <person name="Wood J."/>
            <person name="Clifton S.W."/>
            <person name="Rogers J."/>
            <person name="Van den Ackerveken G."/>
            <person name="Jones J.D."/>
            <person name="McDowell J.M."/>
            <person name="Beynon J."/>
            <person name="Tyler B.M."/>
        </authorList>
    </citation>
    <scope>NUCLEOTIDE SEQUENCE [LARGE SCALE GENOMIC DNA]</scope>
    <source>
        <strain evidence="3">Emoy2</strain>
    </source>
</reference>
<feature type="compositionally biased region" description="Basic residues" evidence="1">
    <location>
        <begin position="71"/>
        <end position="80"/>
    </location>
</feature>
<dbReference type="HOGENOM" id="CLU_2431689_0_0_1"/>
<feature type="region of interest" description="Disordered" evidence="1">
    <location>
        <begin position="1"/>
        <end position="24"/>
    </location>
</feature>
<feature type="region of interest" description="Disordered" evidence="1">
    <location>
        <begin position="71"/>
        <end position="91"/>
    </location>
</feature>
<evidence type="ECO:0000313" key="2">
    <source>
        <dbReference type="EnsemblProtists" id="HpaP813391"/>
    </source>
</evidence>
<dbReference type="AlphaFoldDB" id="M4C2S5"/>
<dbReference type="InParanoid" id="M4C2S5"/>